<comment type="caution">
    <text evidence="1">The sequence shown here is derived from an EMBL/GenBank/DDBJ whole genome shotgun (WGS) entry which is preliminary data.</text>
</comment>
<evidence type="ECO:0008006" key="3">
    <source>
        <dbReference type="Google" id="ProtNLM"/>
    </source>
</evidence>
<dbReference type="Gene3D" id="3.30.310.50">
    <property type="entry name" value="Alpha-D-phosphohexomutase, C-terminal domain"/>
    <property type="match status" value="1"/>
</dbReference>
<gene>
    <name evidence="1" type="ORF">DES53_101995</name>
</gene>
<dbReference type="Proteomes" id="UP000253426">
    <property type="component" value="Unassembled WGS sequence"/>
</dbReference>
<sequence length="107" mass="12188">MTTLTRSGWAEVQNGQRYVNTLCKHWARKFDIQVNDHGARVVFPKEEDDPDYPEEAIAIFHTTESRLDVQLTAATPTQLDAYWGAIDSHLDRFATREGGLRLTWAPA</sequence>
<proteinExistence type="predicted"/>
<dbReference type="Pfam" id="PF09981">
    <property type="entry name" value="DUF2218"/>
    <property type="match status" value="1"/>
</dbReference>
<evidence type="ECO:0000313" key="2">
    <source>
        <dbReference type="Proteomes" id="UP000253426"/>
    </source>
</evidence>
<dbReference type="InterPro" id="IPR014543">
    <property type="entry name" value="UCP028291"/>
</dbReference>
<dbReference type="OrthoDB" id="9806511at2"/>
<dbReference type="AlphaFoldDB" id="A0A366HXI0"/>
<name>A0A366HXI0_9BACT</name>
<dbReference type="EMBL" id="QNRR01000001">
    <property type="protein sequence ID" value="RBP48195.1"/>
    <property type="molecule type" value="Genomic_DNA"/>
</dbReference>
<reference evidence="1 2" key="1">
    <citation type="submission" date="2018-06" db="EMBL/GenBank/DDBJ databases">
        <title>Genomic Encyclopedia of Type Strains, Phase IV (KMG-IV): sequencing the most valuable type-strain genomes for metagenomic binning, comparative biology and taxonomic classification.</title>
        <authorList>
            <person name="Goeker M."/>
        </authorList>
    </citation>
    <scope>NUCLEOTIDE SEQUENCE [LARGE SCALE GENOMIC DNA]</scope>
    <source>
        <strain evidence="1 2">DSM 25532</strain>
    </source>
</reference>
<protein>
    <recommendedName>
        <fullName evidence="3">DUF2218 domain-containing protein</fullName>
    </recommendedName>
</protein>
<evidence type="ECO:0000313" key="1">
    <source>
        <dbReference type="EMBL" id="RBP48195.1"/>
    </source>
</evidence>
<organism evidence="1 2">
    <name type="scientific">Roseimicrobium gellanilyticum</name>
    <dbReference type="NCBI Taxonomy" id="748857"/>
    <lineage>
        <taxon>Bacteria</taxon>
        <taxon>Pseudomonadati</taxon>
        <taxon>Verrucomicrobiota</taxon>
        <taxon>Verrucomicrobiia</taxon>
        <taxon>Verrucomicrobiales</taxon>
        <taxon>Verrucomicrobiaceae</taxon>
        <taxon>Roseimicrobium</taxon>
    </lineage>
</organism>
<accession>A0A366HXI0</accession>
<keyword evidence="2" id="KW-1185">Reference proteome</keyword>
<dbReference type="RefSeq" id="WP_113957066.1">
    <property type="nucleotide sequence ID" value="NZ_QNRR01000001.1"/>
</dbReference>